<organism evidence="2 3">
    <name type="scientific">Candidatus Xianfuyuplasma coldseepsis</name>
    <dbReference type="NCBI Taxonomy" id="2782163"/>
    <lineage>
        <taxon>Bacteria</taxon>
        <taxon>Bacillati</taxon>
        <taxon>Mycoplasmatota</taxon>
        <taxon>Mollicutes</taxon>
        <taxon>Candidatus Izemoplasmatales</taxon>
        <taxon>Candidatus Izemoplasmataceae</taxon>
        <taxon>Candidatus Xianfuyuplasma</taxon>
    </lineage>
</organism>
<feature type="chain" id="PRO_5036486760" description="Lipoprotein" evidence="1">
    <location>
        <begin position="19"/>
        <end position="137"/>
    </location>
</feature>
<accession>A0A7L7KSE5</accession>
<dbReference type="AlphaFoldDB" id="A0A7L7KSE5"/>
<dbReference type="RefSeq" id="WP_258876911.1">
    <property type="nucleotide sequence ID" value="NZ_CP048914.1"/>
</dbReference>
<sequence>MKKLILLFAFVLILSACTTDDDGSKDGGRVQDTNYVTDIKTTLEGVGYVFEQRDQDAIEYYNTNAINTTYEIDVTVTDLYIGYVNETQGWLEIIEFESNDDCTTFVNAASTTDMLVYWEGNTAFITYSTDATDAFAE</sequence>
<feature type="signal peptide" evidence="1">
    <location>
        <begin position="1"/>
        <end position="18"/>
    </location>
</feature>
<evidence type="ECO:0008006" key="4">
    <source>
        <dbReference type="Google" id="ProtNLM"/>
    </source>
</evidence>
<protein>
    <recommendedName>
        <fullName evidence="4">Lipoprotein</fullName>
    </recommendedName>
</protein>
<name>A0A7L7KSE5_9MOLU</name>
<evidence type="ECO:0000313" key="3">
    <source>
        <dbReference type="Proteomes" id="UP000514720"/>
    </source>
</evidence>
<proteinExistence type="predicted"/>
<dbReference type="EMBL" id="CP048914">
    <property type="protein sequence ID" value="QMS85136.1"/>
    <property type="molecule type" value="Genomic_DNA"/>
</dbReference>
<dbReference type="Proteomes" id="UP000514720">
    <property type="component" value="Chromosome"/>
</dbReference>
<dbReference type="KEGG" id="xcl:G4Z02_05050"/>
<keyword evidence="3" id="KW-1185">Reference proteome</keyword>
<keyword evidence="1" id="KW-0732">Signal</keyword>
<reference evidence="2 3" key="1">
    <citation type="submission" date="2020-02" db="EMBL/GenBank/DDBJ databases">
        <authorList>
            <person name="Zheng R.K."/>
            <person name="Sun C.M."/>
        </authorList>
    </citation>
    <scope>NUCLEOTIDE SEQUENCE [LARGE SCALE GENOMIC DNA]</scope>
    <source>
        <strain evidence="3">zrk13</strain>
    </source>
</reference>
<gene>
    <name evidence="2" type="ORF">G4Z02_05050</name>
</gene>
<dbReference type="PROSITE" id="PS51257">
    <property type="entry name" value="PROKAR_LIPOPROTEIN"/>
    <property type="match status" value="1"/>
</dbReference>
<evidence type="ECO:0000256" key="1">
    <source>
        <dbReference type="SAM" id="SignalP"/>
    </source>
</evidence>
<evidence type="ECO:0000313" key="2">
    <source>
        <dbReference type="EMBL" id="QMS85136.1"/>
    </source>
</evidence>